<feature type="domain" description="Cleavage stimulation factor subunit 2 hinge" evidence="5">
    <location>
        <begin position="3"/>
        <end position="69"/>
    </location>
</feature>
<keyword evidence="7" id="KW-1185">Reference proteome</keyword>
<keyword evidence="2" id="KW-0539">Nucleus</keyword>
<dbReference type="Pfam" id="PF14327">
    <property type="entry name" value="CSTF2_hinge"/>
    <property type="match status" value="1"/>
</dbReference>
<accession>A0A4Q2D2N0</accession>
<dbReference type="STRING" id="2316362.A0A4Q2D2N0"/>
<dbReference type="InterPro" id="IPR025742">
    <property type="entry name" value="CSTF2_hinge"/>
</dbReference>
<feature type="domain" description="Transcription termination and cleavage factor C-terminal" evidence="4">
    <location>
        <begin position="181"/>
        <end position="217"/>
    </location>
</feature>
<evidence type="ECO:0000313" key="6">
    <source>
        <dbReference type="EMBL" id="RXW13199.1"/>
    </source>
</evidence>
<dbReference type="Proteomes" id="UP000290288">
    <property type="component" value="Unassembled WGS sequence"/>
</dbReference>
<reference evidence="6 7" key="1">
    <citation type="submission" date="2019-01" db="EMBL/GenBank/DDBJ databases">
        <title>Draft genome sequence of Psathyrella aberdarensis IHI B618.</title>
        <authorList>
            <person name="Buettner E."/>
            <person name="Kellner H."/>
        </authorList>
    </citation>
    <scope>NUCLEOTIDE SEQUENCE [LARGE SCALE GENOMIC DNA]</scope>
    <source>
        <strain evidence="6 7">IHI B618</strain>
    </source>
</reference>
<dbReference type="GO" id="GO:0005847">
    <property type="term" value="C:mRNA cleavage and polyadenylation specificity factor complex"/>
    <property type="evidence" value="ECO:0007669"/>
    <property type="project" value="TreeGrafter"/>
</dbReference>
<feature type="region of interest" description="Disordered" evidence="3">
    <location>
        <begin position="70"/>
        <end position="127"/>
    </location>
</feature>
<feature type="compositionally biased region" description="Pro residues" evidence="3">
    <location>
        <begin position="112"/>
        <end position="127"/>
    </location>
</feature>
<comment type="subcellular location">
    <subcellularLocation>
        <location evidence="1">Nucleus</location>
    </subcellularLocation>
</comment>
<dbReference type="Gene3D" id="1.10.20.70">
    <property type="entry name" value="Transcription termination and cleavage factor, C-terminal domain"/>
    <property type="match status" value="1"/>
</dbReference>
<dbReference type="GO" id="GO:0031124">
    <property type="term" value="P:mRNA 3'-end processing"/>
    <property type="evidence" value="ECO:0007669"/>
    <property type="project" value="InterPro"/>
</dbReference>
<dbReference type="GO" id="GO:0003729">
    <property type="term" value="F:mRNA binding"/>
    <property type="evidence" value="ECO:0007669"/>
    <property type="project" value="TreeGrafter"/>
</dbReference>
<organism evidence="6 7">
    <name type="scientific">Candolleomyces aberdarensis</name>
    <dbReference type="NCBI Taxonomy" id="2316362"/>
    <lineage>
        <taxon>Eukaryota</taxon>
        <taxon>Fungi</taxon>
        <taxon>Dikarya</taxon>
        <taxon>Basidiomycota</taxon>
        <taxon>Agaricomycotina</taxon>
        <taxon>Agaricomycetes</taxon>
        <taxon>Agaricomycetidae</taxon>
        <taxon>Agaricales</taxon>
        <taxon>Agaricineae</taxon>
        <taxon>Psathyrellaceae</taxon>
        <taxon>Candolleomyces</taxon>
    </lineage>
</organism>
<dbReference type="OrthoDB" id="272703at2759"/>
<evidence type="ECO:0000256" key="2">
    <source>
        <dbReference type="ARBA" id="ARBA00023242"/>
    </source>
</evidence>
<dbReference type="PANTHER" id="PTHR45735">
    <property type="entry name" value="CLEAVAGE STIMULATION FACTOR SUBUNIT 2"/>
    <property type="match status" value="1"/>
</dbReference>
<dbReference type="Gene3D" id="1.25.40.630">
    <property type="match status" value="1"/>
</dbReference>
<evidence type="ECO:0000259" key="5">
    <source>
        <dbReference type="Pfam" id="PF14327"/>
    </source>
</evidence>
<dbReference type="AlphaFoldDB" id="A0A4Q2D2N0"/>
<evidence type="ECO:0000256" key="3">
    <source>
        <dbReference type="SAM" id="MobiDB-lite"/>
    </source>
</evidence>
<protein>
    <recommendedName>
        <fullName evidence="8">Cleavage stimulation factor subunit 2 hinge domain-containing protein</fullName>
    </recommendedName>
</protein>
<dbReference type="InterPro" id="IPR026896">
    <property type="entry name" value="CSTF_C"/>
</dbReference>
<dbReference type="EMBL" id="SDEE01000982">
    <property type="protein sequence ID" value="RXW13199.1"/>
    <property type="molecule type" value="Genomic_DNA"/>
</dbReference>
<evidence type="ECO:0008006" key="8">
    <source>
        <dbReference type="Google" id="ProtNLM"/>
    </source>
</evidence>
<comment type="caution">
    <text evidence="6">The sequence shown here is derived from an EMBL/GenBank/DDBJ whole genome shotgun (WGS) entry which is preliminary data.</text>
</comment>
<proteinExistence type="predicted"/>
<evidence type="ECO:0000256" key="1">
    <source>
        <dbReference type="ARBA" id="ARBA00004123"/>
    </source>
</evidence>
<dbReference type="Pfam" id="PF14304">
    <property type="entry name" value="CSTF_C"/>
    <property type="match status" value="1"/>
</dbReference>
<evidence type="ECO:0000313" key="7">
    <source>
        <dbReference type="Proteomes" id="UP000290288"/>
    </source>
</evidence>
<name>A0A4Q2D2N0_9AGAR</name>
<sequence length="222" mass="23922">MGALDAISSTLAGMPPSQLLEVLAQMKAFIITHPEQARILLQKQPQLSYALFQALLLHKIVPTEVLHKMRDASTSSSPGGGMQDVKRHPSTPLMSQVPPLSRTPVNAVPPSHMQPPPHAYAQPPGMPPYLPPTMPTPPPSSSMYAQPPPQMPPAAQSYYRPPPPGMPGLPSPAQAPEVSDQQRDMIMQVLSLSQDAINTLPPDQKATIMQLRNQFMGGMPAS</sequence>
<dbReference type="PANTHER" id="PTHR45735:SF2">
    <property type="entry name" value="CLEAVAGE STIMULATION FACTOR SUBUNIT 2"/>
    <property type="match status" value="1"/>
</dbReference>
<evidence type="ECO:0000259" key="4">
    <source>
        <dbReference type="Pfam" id="PF14304"/>
    </source>
</evidence>
<dbReference type="InterPro" id="IPR038192">
    <property type="entry name" value="CSTF_C_sf"/>
</dbReference>
<gene>
    <name evidence="6" type="ORF">EST38_g12657</name>
</gene>